<proteinExistence type="predicted"/>
<accession>A0ABY6V7I8</accession>
<evidence type="ECO:0000313" key="2">
    <source>
        <dbReference type="Proteomes" id="UP000317652"/>
    </source>
</evidence>
<protein>
    <submittedName>
        <fullName evidence="1">Uncharacterized protein</fullName>
    </submittedName>
</protein>
<gene>
    <name evidence="1" type="ORF">SB6411_00228</name>
</gene>
<dbReference type="EMBL" id="CABGGS010000001">
    <property type="protein sequence ID" value="VUS22766.1"/>
    <property type="molecule type" value="Genomic_DNA"/>
</dbReference>
<reference evidence="1 2" key="1">
    <citation type="submission" date="2019-07" db="EMBL/GenBank/DDBJ databases">
        <authorList>
            <person name="Brisse S."/>
            <person name="Rodrigues C."/>
            <person name="Thorpe H."/>
        </authorList>
    </citation>
    <scope>NUCLEOTIDE SEQUENCE [LARGE SCALE GENOMIC DNA]</scope>
    <source>
        <strain evidence="1">SB6411</strain>
    </source>
</reference>
<dbReference type="Proteomes" id="UP000317652">
    <property type="component" value="Unassembled WGS sequence"/>
</dbReference>
<organism evidence="1 2">
    <name type="scientific">Klebsiella spallanzanii</name>
    <dbReference type="NCBI Taxonomy" id="2587528"/>
    <lineage>
        <taxon>Bacteria</taxon>
        <taxon>Pseudomonadati</taxon>
        <taxon>Pseudomonadota</taxon>
        <taxon>Gammaproteobacteria</taxon>
        <taxon>Enterobacterales</taxon>
        <taxon>Enterobacteriaceae</taxon>
        <taxon>Klebsiella/Raoultella group</taxon>
        <taxon>Klebsiella</taxon>
    </lineage>
</organism>
<keyword evidence="2" id="KW-1185">Reference proteome</keyword>
<name>A0ABY6V7I8_9ENTR</name>
<sequence>MGQYYYVNKNAQFNGDHEVHVSSCTRLPEEKNRLYLGIFETCSPAVREAKKTYSQSNGCYYCCYACHTS</sequence>
<comment type="caution">
    <text evidence="1">The sequence shown here is derived from an EMBL/GenBank/DDBJ whole genome shotgun (WGS) entry which is preliminary data.</text>
</comment>
<evidence type="ECO:0000313" key="1">
    <source>
        <dbReference type="EMBL" id="VUS22766.1"/>
    </source>
</evidence>